<evidence type="ECO:0000313" key="1">
    <source>
        <dbReference type="EMBL" id="KAG6442313.1"/>
    </source>
</evidence>
<comment type="caution">
    <text evidence="1">The sequence shown here is derived from an EMBL/GenBank/DDBJ whole genome shotgun (WGS) entry which is preliminary data.</text>
</comment>
<dbReference type="EMBL" id="JH668292">
    <property type="protein sequence ID" value="KAG6442313.1"/>
    <property type="molecule type" value="Genomic_DNA"/>
</dbReference>
<gene>
    <name evidence="1" type="ORF">O3G_MSEX002321</name>
</gene>
<protein>
    <submittedName>
        <fullName evidence="1">Uncharacterized protein</fullName>
    </submittedName>
</protein>
<evidence type="ECO:0000313" key="2">
    <source>
        <dbReference type="Proteomes" id="UP000791440"/>
    </source>
</evidence>
<organism evidence="1 2">
    <name type="scientific">Manduca sexta</name>
    <name type="common">Tobacco hawkmoth</name>
    <name type="synonym">Tobacco hornworm</name>
    <dbReference type="NCBI Taxonomy" id="7130"/>
    <lineage>
        <taxon>Eukaryota</taxon>
        <taxon>Metazoa</taxon>
        <taxon>Ecdysozoa</taxon>
        <taxon>Arthropoda</taxon>
        <taxon>Hexapoda</taxon>
        <taxon>Insecta</taxon>
        <taxon>Pterygota</taxon>
        <taxon>Neoptera</taxon>
        <taxon>Endopterygota</taxon>
        <taxon>Lepidoptera</taxon>
        <taxon>Glossata</taxon>
        <taxon>Ditrysia</taxon>
        <taxon>Bombycoidea</taxon>
        <taxon>Sphingidae</taxon>
        <taxon>Sphinginae</taxon>
        <taxon>Sphingini</taxon>
        <taxon>Manduca</taxon>
    </lineage>
</organism>
<proteinExistence type="predicted"/>
<keyword evidence="2" id="KW-1185">Reference proteome</keyword>
<reference evidence="1" key="1">
    <citation type="journal article" date="2016" name="Insect Biochem. Mol. Biol.">
        <title>Multifaceted biological insights from a draft genome sequence of the tobacco hornworm moth, Manduca sexta.</title>
        <authorList>
            <person name="Kanost M.R."/>
            <person name="Arrese E.L."/>
            <person name="Cao X."/>
            <person name="Chen Y.R."/>
            <person name="Chellapilla S."/>
            <person name="Goldsmith M.R."/>
            <person name="Grosse-Wilde E."/>
            <person name="Heckel D.G."/>
            <person name="Herndon N."/>
            <person name="Jiang H."/>
            <person name="Papanicolaou A."/>
            <person name="Qu J."/>
            <person name="Soulages J.L."/>
            <person name="Vogel H."/>
            <person name="Walters J."/>
            <person name="Waterhouse R.M."/>
            <person name="Ahn S.J."/>
            <person name="Almeida F.C."/>
            <person name="An C."/>
            <person name="Aqrawi P."/>
            <person name="Bretschneider A."/>
            <person name="Bryant W.B."/>
            <person name="Bucks S."/>
            <person name="Chao H."/>
            <person name="Chevignon G."/>
            <person name="Christen J.M."/>
            <person name="Clarke D.F."/>
            <person name="Dittmer N.T."/>
            <person name="Ferguson L.C.F."/>
            <person name="Garavelou S."/>
            <person name="Gordon K.H.J."/>
            <person name="Gunaratna R.T."/>
            <person name="Han Y."/>
            <person name="Hauser F."/>
            <person name="He Y."/>
            <person name="Heidel-Fischer H."/>
            <person name="Hirsh A."/>
            <person name="Hu Y."/>
            <person name="Jiang H."/>
            <person name="Kalra D."/>
            <person name="Klinner C."/>
            <person name="Konig C."/>
            <person name="Kovar C."/>
            <person name="Kroll A.R."/>
            <person name="Kuwar S.S."/>
            <person name="Lee S.L."/>
            <person name="Lehman R."/>
            <person name="Li K."/>
            <person name="Li Z."/>
            <person name="Liang H."/>
            <person name="Lovelace S."/>
            <person name="Lu Z."/>
            <person name="Mansfield J.H."/>
            <person name="McCulloch K.J."/>
            <person name="Mathew T."/>
            <person name="Morton B."/>
            <person name="Muzny D.M."/>
            <person name="Neunemann D."/>
            <person name="Ongeri F."/>
            <person name="Pauchet Y."/>
            <person name="Pu L.L."/>
            <person name="Pyrousis I."/>
            <person name="Rao X.J."/>
            <person name="Redding A."/>
            <person name="Roesel C."/>
            <person name="Sanchez-Gracia A."/>
            <person name="Schaack S."/>
            <person name="Shukla A."/>
            <person name="Tetreau G."/>
            <person name="Wang Y."/>
            <person name="Xiong G.H."/>
            <person name="Traut W."/>
            <person name="Walsh T.K."/>
            <person name="Worley K.C."/>
            <person name="Wu D."/>
            <person name="Wu W."/>
            <person name="Wu Y.Q."/>
            <person name="Zhang X."/>
            <person name="Zou Z."/>
            <person name="Zucker H."/>
            <person name="Briscoe A.D."/>
            <person name="Burmester T."/>
            <person name="Clem R.J."/>
            <person name="Feyereisen R."/>
            <person name="Grimmelikhuijzen C.J.P."/>
            <person name="Hamodrakas S.J."/>
            <person name="Hansson B.S."/>
            <person name="Huguet E."/>
            <person name="Jermiin L.S."/>
            <person name="Lan Q."/>
            <person name="Lehman H.K."/>
            <person name="Lorenzen M."/>
            <person name="Merzendorfer H."/>
            <person name="Michalopoulos I."/>
            <person name="Morton D.B."/>
            <person name="Muthukrishnan S."/>
            <person name="Oakeshott J.G."/>
            <person name="Palmer W."/>
            <person name="Park Y."/>
            <person name="Passarelli A.L."/>
            <person name="Rozas J."/>
            <person name="Schwartz L.M."/>
            <person name="Smith W."/>
            <person name="Southgate A."/>
            <person name="Vilcinskas A."/>
            <person name="Vogt R."/>
            <person name="Wang P."/>
            <person name="Werren J."/>
            <person name="Yu X.Q."/>
            <person name="Zhou J.J."/>
            <person name="Brown S.J."/>
            <person name="Scherer S.E."/>
            <person name="Richards S."/>
            <person name="Blissard G.W."/>
        </authorList>
    </citation>
    <scope>NUCLEOTIDE SEQUENCE</scope>
</reference>
<name>A0A921YN09_MANSE</name>
<accession>A0A921YN09</accession>
<reference evidence="1" key="2">
    <citation type="submission" date="2020-12" db="EMBL/GenBank/DDBJ databases">
        <authorList>
            <person name="Kanost M."/>
        </authorList>
    </citation>
    <scope>NUCLEOTIDE SEQUENCE</scope>
</reference>
<dbReference type="AlphaFoldDB" id="A0A921YN09"/>
<sequence>MSFPSRRWNGKRRASALALVVLALGFAVQLPRRAHFIAEFPRVQPSALAHVLADYSHRHDGGAWSLEHEANNYTSWRYTVSYECGERCAGRAYVEAHEPVSGTPQHGAHAAEHLVRVRDQRCRRPPVLPWPTFCEEIDWVARVQGSAAGSRVEEEGTAWCSALRVLTGACGHALQEQLERRHQRMRLAVRA</sequence>
<dbReference type="OrthoDB" id="7315582at2759"/>
<dbReference type="Proteomes" id="UP000791440">
    <property type="component" value="Unassembled WGS sequence"/>
</dbReference>